<sequence length="52" mass="5989">MLATYDSHSYGAWMHKKPGNVLGRMVLGSDFVTRRQGCFTNEIQDWGHERCT</sequence>
<accession>A0A0C9YHP9</accession>
<reference evidence="1 2" key="1">
    <citation type="submission" date="2014-04" db="EMBL/GenBank/DDBJ databases">
        <authorList>
            <consortium name="DOE Joint Genome Institute"/>
            <person name="Kuo A."/>
            <person name="Kohler A."/>
            <person name="Costa M.D."/>
            <person name="Nagy L.G."/>
            <person name="Floudas D."/>
            <person name="Copeland A."/>
            <person name="Barry K.W."/>
            <person name="Cichocki N."/>
            <person name="Veneault-Fourrey C."/>
            <person name="LaButti K."/>
            <person name="Lindquist E.A."/>
            <person name="Lipzen A."/>
            <person name="Lundell T."/>
            <person name="Morin E."/>
            <person name="Murat C."/>
            <person name="Sun H."/>
            <person name="Tunlid A."/>
            <person name="Henrissat B."/>
            <person name="Grigoriev I.V."/>
            <person name="Hibbett D.S."/>
            <person name="Martin F."/>
            <person name="Nordberg H.P."/>
            <person name="Cantor M.N."/>
            <person name="Hua S.X."/>
        </authorList>
    </citation>
    <scope>NUCLEOTIDE SEQUENCE [LARGE SCALE GENOMIC DNA]</scope>
    <source>
        <strain evidence="1 2">441</strain>
    </source>
</reference>
<feature type="non-terminal residue" evidence="1">
    <location>
        <position position="52"/>
    </location>
</feature>
<keyword evidence="2" id="KW-1185">Reference proteome</keyword>
<evidence type="ECO:0000313" key="2">
    <source>
        <dbReference type="Proteomes" id="UP000054018"/>
    </source>
</evidence>
<name>A0A0C9YHP9_9AGAM</name>
<dbReference type="EMBL" id="KN833864">
    <property type="protein sequence ID" value="KIK16231.1"/>
    <property type="molecule type" value="Genomic_DNA"/>
</dbReference>
<proteinExistence type="predicted"/>
<organism evidence="1 2">
    <name type="scientific">Pisolithus microcarpus 441</name>
    <dbReference type="NCBI Taxonomy" id="765257"/>
    <lineage>
        <taxon>Eukaryota</taxon>
        <taxon>Fungi</taxon>
        <taxon>Dikarya</taxon>
        <taxon>Basidiomycota</taxon>
        <taxon>Agaricomycotina</taxon>
        <taxon>Agaricomycetes</taxon>
        <taxon>Agaricomycetidae</taxon>
        <taxon>Boletales</taxon>
        <taxon>Sclerodermatineae</taxon>
        <taxon>Pisolithaceae</taxon>
        <taxon>Pisolithus</taxon>
    </lineage>
</organism>
<dbReference type="AlphaFoldDB" id="A0A0C9YHP9"/>
<gene>
    <name evidence="1" type="ORF">PISMIDRAFT_686540</name>
</gene>
<dbReference type="Proteomes" id="UP000054018">
    <property type="component" value="Unassembled WGS sequence"/>
</dbReference>
<reference evidence="2" key="2">
    <citation type="submission" date="2015-01" db="EMBL/GenBank/DDBJ databases">
        <title>Evolutionary Origins and Diversification of the Mycorrhizal Mutualists.</title>
        <authorList>
            <consortium name="DOE Joint Genome Institute"/>
            <consortium name="Mycorrhizal Genomics Consortium"/>
            <person name="Kohler A."/>
            <person name="Kuo A."/>
            <person name="Nagy L.G."/>
            <person name="Floudas D."/>
            <person name="Copeland A."/>
            <person name="Barry K.W."/>
            <person name="Cichocki N."/>
            <person name="Veneault-Fourrey C."/>
            <person name="LaButti K."/>
            <person name="Lindquist E.A."/>
            <person name="Lipzen A."/>
            <person name="Lundell T."/>
            <person name="Morin E."/>
            <person name="Murat C."/>
            <person name="Riley R."/>
            <person name="Ohm R."/>
            <person name="Sun H."/>
            <person name="Tunlid A."/>
            <person name="Henrissat B."/>
            <person name="Grigoriev I.V."/>
            <person name="Hibbett D.S."/>
            <person name="Martin F."/>
        </authorList>
    </citation>
    <scope>NUCLEOTIDE SEQUENCE [LARGE SCALE GENOMIC DNA]</scope>
    <source>
        <strain evidence="2">441</strain>
    </source>
</reference>
<evidence type="ECO:0000313" key="1">
    <source>
        <dbReference type="EMBL" id="KIK16231.1"/>
    </source>
</evidence>
<dbReference type="HOGENOM" id="CLU_3112078_0_0_1"/>
<protein>
    <submittedName>
        <fullName evidence="1">Uncharacterized protein</fullName>
    </submittedName>
</protein>